<proteinExistence type="predicted"/>
<accession>A0A1Y6D8H6</accession>
<gene>
    <name evidence="1" type="ORF">SAMN02949497_3934</name>
</gene>
<keyword evidence="2" id="KW-1185">Reference proteome</keyword>
<evidence type="ECO:0000313" key="2">
    <source>
        <dbReference type="Proteomes" id="UP000192923"/>
    </source>
</evidence>
<organism evidence="1 2">
    <name type="scientific">Methylomagnum ishizawai</name>
    <dbReference type="NCBI Taxonomy" id="1760988"/>
    <lineage>
        <taxon>Bacteria</taxon>
        <taxon>Pseudomonadati</taxon>
        <taxon>Pseudomonadota</taxon>
        <taxon>Gammaproteobacteria</taxon>
        <taxon>Methylococcales</taxon>
        <taxon>Methylococcaceae</taxon>
        <taxon>Methylomagnum</taxon>
    </lineage>
</organism>
<dbReference type="STRING" id="1760988.SAMN02949497_3934"/>
<protein>
    <submittedName>
        <fullName evidence="1">Uncharacterized protein</fullName>
    </submittedName>
</protein>
<dbReference type="RefSeq" id="WP_085215409.1">
    <property type="nucleotide sequence ID" value="NZ_FXAM01000001.1"/>
</dbReference>
<dbReference type="AlphaFoldDB" id="A0A1Y6D8H6"/>
<sequence length="102" mass="10903">MKPNPINAIHVPENLLIQFAKITFGKTTPTYVDFIAVSLGRAKSLSRLLADAGEAAKASGYTQLQPDHIQEAASVIAEEIEKAETLIDALFDSVREQGGGHG</sequence>
<reference evidence="1 2" key="1">
    <citation type="submission" date="2016-12" db="EMBL/GenBank/DDBJ databases">
        <authorList>
            <person name="Song W.-J."/>
            <person name="Kurnit D.M."/>
        </authorList>
    </citation>
    <scope>NUCLEOTIDE SEQUENCE [LARGE SCALE GENOMIC DNA]</scope>
    <source>
        <strain evidence="1 2">175</strain>
    </source>
</reference>
<dbReference type="EMBL" id="FXAM01000001">
    <property type="protein sequence ID" value="SMF96534.1"/>
    <property type="molecule type" value="Genomic_DNA"/>
</dbReference>
<evidence type="ECO:0000313" key="1">
    <source>
        <dbReference type="EMBL" id="SMF96534.1"/>
    </source>
</evidence>
<dbReference type="Proteomes" id="UP000192923">
    <property type="component" value="Unassembled WGS sequence"/>
</dbReference>
<name>A0A1Y6D8H6_9GAMM</name>